<organism evidence="2 3">
    <name type="scientific">Brachionus plicatilis</name>
    <name type="common">Marine rotifer</name>
    <name type="synonym">Brachionus muelleri</name>
    <dbReference type="NCBI Taxonomy" id="10195"/>
    <lineage>
        <taxon>Eukaryota</taxon>
        <taxon>Metazoa</taxon>
        <taxon>Spiralia</taxon>
        <taxon>Gnathifera</taxon>
        <taxon>Rotifera</taxon>
        <taxon>Eurotatoria</taxon>
        <taxon>Monogononta</taxon>
        <taxon>Pseudotrocha</taxon>
        <taxon>Ploima</taxon>
        <taxon>Brachionidae</taxon>
        <taxon>Brachionus</taxon>
    </lineage>
</organism>
<dbReference type="InterPro" id="IPR041966">
    <property type="entry name" value="LOTUS-like"/>
</dbReference>
<evidence type="ECO:0000313" key="3">
    <source>
        <dbReference type="Proteomes" id="UP000276133"/>
    </source>
</evidence>
<dbReference type="InterPro" id="IPR025605">
    <property type="entry name" value="OST-HTH/LOTUS_dom"/>
</dbReference>
<dbReference type="AlphaFoldDB" id="A0A3M7SM90"/>
<reference evidence="2 3" key="1">
    <citation type="journal article" date="2018" name="Sci. Rep.">
        <title>Genomic signatures of local adaptation to the degree of environmental predictability in rotifers.</title>
        <authorList>
            <person name="Franch-Gras L."/>
            <person name="Hahn C."/>
            <person name="Garcia-Roger E.M."/>
            <person name="Carmona M.J."/>
            <person name="Serra M."/>
            <person name="Gomez A."/>
        </authorList>
    </citation>
    <scope>NUCLEOTIDE SEQUENCE [LARGE SCALE GENOMIC DNA]</scope>
    <source>
        <strain evidence="2">HYR1</strain>
    </source>
</reference>
<accession>A0A3M7SM90</accession>
<dbReference type="CDD" id="cd09972">
    <property type="entry name" value="LOTUS_TDRD_OSKAR"/>
    <property type="match status" value="1"/>
</dbReference>
<dbReference type="Gene3D" id="3.30.420.610">
    <property type="entry name" value="LOTUS domain-like"/>
    <property type="match status" value="3"/>
</dbReference>
<dbReference type="OrthoDB" id="10052065at2759"/>
<evidence type="ECO:0000259" key="1">
    <source>
        <dbReference type="PROSITE" id="PS51644"/>
    </source>
</evidence>
<protein>
    <submittedName>
        <fullName evidence="2">Tudor domain-containing 5 isoform X2</fullName>
    </submittedName>
</protein>
<feature type="domain" description="HTH OST-type" evidence="1">
    <location>
        <begin position="307"/>
        <end position="388"/>
    </location>
</feature>
<keyword evidence="3" id="KW-1185">Reference proteome</keyword>
<evidence type="ECO:0000313" key="2">
    <source>
        <dbReference type="EMBL" id="RNA36964.1"/>
    </source>
</evidence>
<dbReference type="PROSITE" id="PS51644">
    <property type="entry name" value="HTH_OST"/>
    <property type="match status" value="4"/>
</dbReference>
<gene>
    <name evidence="2" type="ORF">BpHYR1_054107</name>
</gene>
<proteinExistence type="predicted"/>
<dbReference type="Pfam" id="PF12872">
    <property type="entry name" value="OST-HTH"/>
    <property type="match status" value="3"/>
</dbReference>
<feature type="domain" description="HTH OST-type" evidence="1">
    <location>
        <begin position="14"/>
        <end position="87"/>
    </location>
</feature>
<dbReference type="STRING" id="10195.A0A3M7SM90"/>
<dbReference type="EMBL" id="REGN01001110">
    <property type="protein sequence ID" value="RNA36964.1"/>
    <property type="molecule type" value="Genomic_DNA"/>
</dbReference>
<sequence length="439" mass="51152">MGERYLNCTELSNLREQVRIDIFSLLCASKDGLTEYELKKDFYQLNGKPIPYVELGHNSLNDLLQKYDFVKTQRHRNGQTWIYYAVPDQQSRDLAELIAGQKDPNKGIREKHRNYEPLRNQHTKNWSTRRNCPNSNASGAVVPSHVQKNIQDILQNSKSNSLWIHELEIEYRKKTSQDLSAEMYGFQNARKMVESLDHFCHVENGRGTDFCVCLNISSEEEQKIAIENIKCLVDSRENEGIALRELSNLYWEKFGRNLDFRKLGFSSLLHFLSARSFNYFELIEIDKNNFYIKKKIINVNEKTNLTTDKQLIKKLIKLVEKALRDHCDVKLSEEKFLDLFEKAHGFKLNPVEFGFDKLDGLAFKLSNIGVIQVELDYNFDPIYMYLSNRSNKKFVSSDSGTSLNSNVQQEVDYSKTTKQYISDESAQNENINKKEIVEN</sequence>
<dbReference type="Proteomes" id="UP000276133">
    <property type="component" value="Unassembled WGS sequence"/>
</dbReference>
<feature type="domain" description="HTH OST-type" evidence="1">
    <location>
        <begin position="142"/>
        <end position="216"/>
    </location>
</feature>
<comment type="caution">
    <text evidence="2">The sequence shown here is derived from an EMBL/GenBank/DDBJ whole genome shotgun (WGS) entry which is preliminary data.</text>
</comment>
<name>A0A3M7SM90_BRAPC</name>
<feature type="domain" description="HTH OST-type" evidence="1">
    <location>
        <begin position="221"/>
        <end position="296"/>
    </location>
</feature>